<evidence type="ECO:0000313" key="2">
    <source>
        <dbReference type="Proteomes" id="UP000030759"/>
    </source>
</evidence>
<accession>A0A061IKR0</accession>
<sequence>MTISNYMAQSTLGHLSANAEYVNNMTIYVNNTSRLSLRAYDRLCCGILTRFTVSDIKCLQPNHQVPKANSAQLIDCLDIKLLEVYPLKQLQMTEKSAHVSKVEGHLGCSQVLAITNNAVMNIVEKMSLLYECASFGSFSVS</sequence>
<reference evidence="2" key="1">
    <citation type="journal article" date="2013" name="Nat. Biotechnol.">
        <title>Chinese hamster genome sequenced from sorted chromosomes.</title>
        <authorList>
            <person name="Brinkrolf K."/>
            <person name="Rupp O."/>
            <person name="Laux H."/>
            <person name="Kollin F."/>
            <person name="Ernst W."/>
            <person name="Linke B."/>
            <person name="Kofler R."/>
            <person name="Romand S."/>
            <person name="Hesse F."/>
            <person name="Budach W.E."/>
            <person name="Galosy S."/>
            <person name="Muller D."/>
            <person name="Noll T."/>
            <person name="Wienberg J."/>
            <person name="Jostock T."/>
            <person name="Leonard M."/>
            <person name="Grillari J."/>
            <person name="Tauch A."/>
            <person name="Goesmann A."/>
            <person name="Helk B."/>
            <person name="Mott J.E."/>
            <person name="Puhler A."/>
            <person name="Borth N."/>
        </authorList>
    </citation>
    <scope>NUCLEOTIDE SEQUENCE [LARGE SCALE GENOMIC DNA]</scope>
    <source>
        <strain evidence="2">17A/GY</strain>
    </source>
</reference>
<gene>
    <name evidence="1" type="ORF">H671_1g2321</name>
</gene>
<protein>
    <submittedName>
        <fullName evidence="1">Uncharacterized protein</fullName>
    </submittedName>
</protein>
<organism evidence="1 2">
    <name type="scientific">Cricetulus griseus</name>
    <name type="common">Chinese hamster</name>
    <name type="synonym">Cricetulus barabensis griseus</name>
    <dbReference type="NCBI Taxonomy" id="10029"/>
    <lineage>
        <taxon>Eukaryota</taxon>
        <taxon>Metazoa</taxon>
        <taxon>Chordata</taxon>
        <taxon>Craniata</taxon>
        <taxon>Vertebrata</taxon>
        <taxon>Euteleostomi</taxon>
        <taxon>Mammalia</taxon>
        <taxon>Eutheria</taxon>
        <taxon>Euarchontoglires</taxon>
        <taxon>Glires</taxon>
        <taxon>Rodentia</taxon>
        <taxon>Myomorpha</taxon>
        <taxon>Muroidea</taxon>
        <taxon>Cricetidae</taxon>
        <taxon>Cricetinae</taxon>
        <taxon>Cricetulus</taxon>
    </lineage>
</organism>
<proteinExistence type="predicted"/>
<name>A0A061IKR0_CRIGR</name>
<dbReference type="AlphaFoldDB" id="A0A061IKR0"/>
<dbReference type="Proteomes" id="UP000030759">
    <property type="component" value="Unassembled WGS sequence"/>
</dbReference>
<evidence type="ECO:0000313" key="1">
    <source>
        <dbReference type="EMBL" id="ERE89463.1"/>
    </source>
</evidence>
<dbReference type="EMBL" id="KE664724">
    <property type="protein sequence ID" value="ERE89463.1"/>
    <property type="molecule type" value="Genomic_DNA"/>
</dbReference>